<protein>
    <submittedName>
        <fullName evidence="1">Uncharacterized protein</fullName>
    </submittedName>
</protein>
<keyword evidence="2" id="KW-1185">Reference proteome</keyword>
<dbReference type="AlphaFoldDB" id="A0A0C2MBE1"/>
<gene>
    <name evidence="1" type="ORF">RF11_10669</name>
</gene>
<comment type="caution">
    <text evidence="1">The sequence shown here is derived from an EMBL/GenBank/DDBJ whole genome shotgun (WGS) entry which is preliminary data.</text>
</comment>
<organism evidence="1 2">
    <name type="scientific">Thelohanellus kitauei</name>
    <name type="common">Myxosporean</name>
    <dbReference type="NCBI Taxonomy" id="669202"/>
    <lineage>
        <taxon>Eukaryota</taxon>
        <taxon>Metazoa</taxon>
        <taxon>Cnidaria</taxon>
        <taxon>Myxozoa</taxon>
        <taxon>Myxosporea</taxon>
        <taxon>Bivalvulida</taxon>
        <taxon>Platysporina</taxon>
        <taxon>Myxobolidae</taxon>
        <taxon>Thelohanellus</taxon>
    </lineage>
</organism>
<evidence type="ECO:0000313" key="1">
    <source>
        <dbReference type="EMBL" id="KII61634.1"/>
    </source>
</evidence>
<accession>A0A0C2MBE1</accession>
<evidence type="ECO:0000313" key="2">
    <source>
        <dbReference type="Proteomes" id="UP000031668"/>
    </source>
</evidence>
<proteinExistence type="predicted"/>
<name>A0A0C2MBE1_THEKT</name>
<reference evidence="1 2" key="1">
    <citation type="journal article" date="2014" name="Genome Biol. Evol.">
        <title>The genome of the myxosporean Thelohanellus kitauei shows adaptations to nutrient acquisition within its fish host.</title>
        <authorList>
            <person name="Yang Y."/>
            <person name="Xiong J."/>
            <person name="Zhou Z."/>
            <person name="Huo F."/>
            <person name="Miao W."/>
            <person name="Ran C."/>
            <person name="Liu Y."/>
            <person name="Zhang J."/>
            <person name="Feng J."/>
            <person name="Wang M."/>
            <person name="Wang M."/>
            <person name="Wang L."/>
            <person name="Yao B."/>
        </authorList>
    </citation>
    <scope>NUCLEOTIDE SEQUENCE [LARGE SCALE GENOMIC DNA]</scope>
    <source>
        <strain evidence="1">Wuqing</strain>
    </source>
</reference>
<sequence>MSLSRIPDYGARLYDQISKEEAIKLFRRGMIEEIFELSMIPSDVWVKASCSQHLERLEHERNCPGVVNSTYACLKQYGSDYVYLLKKSRRQAIAGVNRTEINN</sequence>
<dbReference type="Proteomes" id="UP000031668">
    <property type="component" value="Unassembled WGS sequence"/>
</dbReference>
<dbReference type="EMBL" id="JWZT01005297">
    <property type="protein sequence ID" value="KII61634.1"/>
    <property type="molecule type" value="Genomic_DNA"/>
</dbReference>